<feature type="compositionally biased region" description="Basic residues" evidence="1">
    <location>
        <begin position="18"/>
        <end position="36"/>
    </location>
</feature>
<keyword evidence="2" id="KW-0472">Membrane</keyword>
<comment type="caution">
    <text evidence="3">The sequence shown here is derived from an EMBL/GenBank/DDBJ whole genome shotgun (WGS) entry which is preliminary data.</text>
</comment>
<evidence type="ECO:0000313" key="4">
    <source>
        <dbReference type="Proteomes" id="UP000789375"/>
    </source>
</evidence>
<dbReference type="AlphaFoldDB" id="A0A9N9A4E6"/>
<feature type="region of interest" description="Disordered" evidence="1">
    <location>
        <begin position="1"/>
        <end position="37"/>
    </location>
</feature>
<keyword evidence="2" id="KW-1133">Transmembrane helix</keyword>
<organism evidence="3 4">
    <name type="scientific">Funneliformis mosseae</name>
    <name type="common">Endomycorrhizal fungus</name>
    <name type="synonym">Glomus mosseae</name>
    <dbReference type="NCBI Taxonomy" id="27381"/>
    <lineage>
        <taxon>Eukaryota</taxon>
        <taxon>Fungi</taxon>
        <taxon>Fungi incertae sedis</taxon>
        <taxon>Mucoromycota</taxon>
        <taxon>Glomeromycotina</taxon>
        <taxon>Glomeromycetes</taxon>
        <taxon>Glomerales</taxon>
        <taxon>Glomeraceae</taxon>
        <taxon>Funneliformis</taxon>
    </lineage>
</organism>
<reference evidence="3" key="1">
    <citation type="submission" date="2021-06" db="EMBL/GenBank/DDBJ databases">
        <authorList>
            <person name="Kallberg Y."/>
            <person name="Tangrot J."/>
            <person name="Rosling A."/>
        </authorList>
    </citation>
    <scope>NUCLEOTIDE SEQUENCE</scope>
    <source>
        <strain evidence="3">87-6 pot B 2015</strain>
    </source>
</reference>
<evidence type="ECO:0000256" key="1">
    <source>
        <dbReference type="SAM" id="MobiDB-lite"/>
    </source>
</evidence>
<dbReference type="Proteomes" id="UP000789375">
    <property type="component" value="Unassembled WGS sequence"/>
</dbReference>
<evidence type="ECO:0000313" key="3">
    <source>
        <dbReference type="EMBL" id="CAG8516419.1"/>
    </source>
</evidence>
<accession>A0A9N9A4E6</accession>
<keyword evidence="2" id="KW-0812">Transmembrane</keyword>
<proteinExistence type="predicted"/>
<evidence type="ECO:0000256" key="2">
    <source>
        <dbReference type="SAM" id="Phobius"/>
    </source>
</evidence>
<sequence length="181" mass="20793">MTRGRLPPVGQEADRRPPPIRRRPRIRRRTRKRQRLNTKTGNSFTSAIFVGVAIALTIYVIIKFADIVEASYMYRAMSSLEVGTPCHAYITDCKDKTLFDNGMMDCSDPCLLMKRDDIPDDGPYCFYLNVHKNFETPTGEKFLELEENECTQIDGNFINWTFNKVPCPETYPKVCPPITSN</sequence>
<feature type="transmembrane region" description="Helical" evidence="2">
    <location>
        <begin position="41"/>
        <end position="62"/>
    </location>
</feature>
<dbReference type="EMBL" id="CAJVPP010000841">
    <property type="protein sequence ID" value="CAG8516419.1"/>
    <property type="molecule type" value="Genomic_DNA"/>
</dbReference>
<name>A0A9N9A4E6_FUNMO</name>
<keyword evidence="4" id="KW-1185">Reference proteome</keyword>
<gene>
    <name evidence="3" type="ORF">FMOSSE_LOCUS4804</name>
</gene>
<protein>
    <submittedName>
        <fullName evidence="3">726_t:CDS:1</fullName>
    </submittedName>
</protein>